<dbReference type="SUPFAM" id="SSF47598">
    <property type="entry name" value="Ribbon-helix-helix"/>
    <property type="match status" value="1"/>
</dbReference>
<dbReference type="Gene3D" id="1.20.5.780">
    <property type="entry name" value="Single helix bin"/>
    <property type="match status" value="1"/>
</dbReference>
<dbReference type="Pfam" id="PF08681">
    <property type="entry name" value="TacA1"/>
    <property type="match status" value="1"/>
</dbReference>
<keyword evidence="1" id="KW-1277">Toxin-antitoxin system</keyword>
<evidence type="ECO:0000313" key="4">
    <source>
        <dbReference type="Proteomes" id="UP001216139"/>
    </source>
</evidence>
<reference evidence="3 4" key="1">
    <citation type="submission" date="2023-02" db="EMBL/GenBank/DDBJ databases">
        <title>Genome sequence of Mucilaginibacter jinjuensis strain KACC 16571.</title>
        <authorList>
            <person name="Kim S."/>
            <person name="Heo J."/>
            <person name="Kwon S.-W."/>
        </authorList>
    </citation>
    <scope>NUCLEOTIDE SEQUENCE [LARGE SCALE GENOMIC DNA]</scope>
    <source>
        <strain evidence="3 4">KACC 16571</strain>
    </source>
</reference>
<dbReference type="InterPro" id="IPR014795">
    <property type="entry name" value="TacA_1-like"/>
</dbReference>
<keyword evidence="4" id="KW-1185">Reference proteome</keyword>
<comment type="similarity">
    <text evidence="2">Belongs to the TacA antitoxin family.</text>
</comment>
<dbReference type="Proteomes" id="UP001216139">
    <property type="component" value="Chromosome"/>
</dbReference>
<evidence type="ECO:0000256" key="1">
    <source>
        <dbReference type="ARBA" id="ARBA00022649"/>
    </source>
</evidence>
<dbReference type="EMBL" id="CP117167">
    <property type="protein sequence ID" value="WCT14437.1"/>
    <property type="molecule type" value="Genomic_DNA"/>
</dbReference>
<dbReference type="PANTHER" id="PTHR35401">
    <property type="entry name" value="COPG FAMILY HELIX-TURN-HELIX PROTEIN-RELATED-RELATED"/>
    <property type="match status" value="1"/>
</dbReference>
<dbReference type="InterPro" id="IPR010985">
    <property type="entry name" value="Ribbon_hlx_hlx"/>
</dbReference>
<gene>
    <name evidence="3" type="ORF">PQO05_10885</name>
</gene>
<accession>A0ABY7TGZ5</accession>
<dbReference type="PANTHER" id="PTHR35401:SF2">
    <property type="entry name" value="ABC-TYPE TRANSPORT SYSTEM"/>
    <property type="match status" value="1"/>
</dbReference>
<evidence type="ECO:0000313" key="3">
    <source>
        <dbReference type="EMBL" id="WCT14437.1"/>
    </source>
</evidence>
<protein>
    <submittedName>
        <fullName evidence="3">DUF1778 domain-containing protein</fullName>
    </submittedName>
</protein>
<organism evidence="3 4">
    <name type="scientific">Mucilaginibacter jinjuensis</name>
    <dbReference type="NCBI Taxonomy" id="1176721"/>
    <lineage>
        <taxon>Bacteria</taxon>
        <taxon>Pseudomonadati</taxon>
        <taxon>Bacteroidota</taxon>
        <taxon>Sphingobacteriia</taxon>
        <taxon>Sphingobacteriales</taxon>
        <taxon>Sphingobacteriaceae</taxon>
        <taxon>Mucilaginibacter</taxon>
    </lineage>
</organism>
<sequence>MERALKVEKTRFDTKLTKVQKELFELATKIGGYRTLTDFMLSTAEEKAKTIIQQHEAILASERDKKIFFDAIMNPPQANQRLQDAAKRYKEFNNQSAEV</sequence>
<proteinExistence type="inferred from homology"/>
<name>A0ABY7TGZ5_9SPHI</name>
<evidence type="ECO:0000256" key="2">
    <source>
        <dbReference type="ARBA" id="ARBA00049988"/>
    </source>
</evidence>
<dbReference type="RefSeq" id="WP_273632936.1">
    <property type="nucleotide sequence ID" value="NZ_CP117167.1"/>
</dbReference>